<dbReference type="PATRIC" id="fig|1423813.3.peg.2526"/>
<dbReference type="OrthoDB" id="2361502at2"/>
<dbReference type="Pfam" id="PF01521">
    <property type="entry name" value="Fe-S_biosyn"/>
    <property type="match status" value="1"/>
</dbReference>
<accession>A0A0R2A6L8</accession>
<dbReference type="SUPFAM" id="SSF89360">
    <property type="entry name" value="HesB-like domain"/>
    <property type="match status" value="1"/>
</dbReference>
<evidence type="ECO:0000313" key="3">
    <source>
        <dbReference type="Proteomes" id="UP000051733"/>
    </source>
</evidence>
<dbReference type="Gene3D" id="2.60.300.12">
    <property type="entry name" value="HesB-like domain"/>
    <property type="match status" value="1"/>
</dbReference>
<dbReference type="EMBL" id="AYYY01000006">
    <property type="protein sequence ID" value="KRM62415.1"/>
    <property type="molecule type" value="Genomic_DNA"/>
</dbReference>
<dbReference type="AlphaFoldDB" id="A0A0R2A6L8"/>
<dbReference type="InterPro" id="IPR000361">
    <property type="entry name" value="ATAP_core_dom"/>
</dbReference>
<evidence type="ECO:0000259" key="1">
    <source>
        <dbReference type="Pfam" id="PF01521"/>
    </source>
</evidence>
<keyword evidence="3" id="KW-1185">Reference proteome</keyword>
<feature type="domain" description="Core" evidence="1">
    <location>
        <begin position="1"/>
        <end position="113"/>
    </location>
</feature>
<comment type="caution">
    <text evidence="2">The sequence shown here is derived from an EMBL/GenBank/DDBJ whole genome shotgun (WGS) entry which is preliminary data.</text>
</comment>
<evidence type="ECO:0000313" key="2">
    <source>
        <dbReference type="EMBL" id="KRM62415.1"/>
    </source>
</evidence>
<sequence>MKLTISTSAQSIISPKLRPDTLILLNYDDGVGPYSPHGLEALQISFKLVLISKGMPMDDYDLSMPSDLGPIHVKGYSARFFGSNLKIDFNARYHLLSLSDDGEVLEDNLQIEDRQISS</sequence>
<gene>
    <name evidence="2" type="ORF">FC26_GL002479</name>
</gene>
<name>A0A0R2A6L8_9LACO</name>
<dbReference type="InterPro" id="IPR035903">
    <property type="entry name" value="HesB-like_dom_sf"/>
</dbReference>
<protein>
    <recommendedName>
        <fullName evidence="1">Core domain-containing protein</fullName>
    </recommendedName>
</protein>
<dbReference type="STRING" id="1423813.FC26_GL002479"/>
<dbReference type="RefSeq" id="WP_057777556.1">
    <property type="nucleotide sequence ID" value="NZ_AYYY01000006.1"/>
</dbReference>
<reference evidence="2 3" key="1">
    <citation type="journal article" date="2015" name="Genome Announc.">
        <title>Expanding the biotechnology potential of lactobacilli through comparative genomics of 213 strains and associated genera.</title>
        <authorList>
            <person name="Sun Z."/>
            <person name="Harris H.M."/>
            <person name="McCann A."/>
            <person name="Guo C."/>
            <person name="Argimon S."/>
            <person name="Zhang W."/>
            <person name="Yang X."/>
            <person name="Jeffery I.B."/>
            <person name="Cooney J.C."/>
            <person name="Kagawa T.F."/>
            <person name="Liu W."/>
            <person name="Song Y."/>
            <person name="Salvetti E."/>
            <person name="Wrobel A."/>
            <person name="Rasinkangas P."/>
            <person name="Parkhill J."/>
            <person name="Rea M.C."/>
            <person name="O'Sullivan O."/>
            <person name="Ritari J."/>
            <person name="Douillard F.P."/>
            <person name="Paul Ross R."/>
            <person name="Yang R."/>
            <person name="Briner A.E."/>
            <person name="Felis G.E."/>
            <person name="de Vos W.M."/>
            <person name="Barrangou R."/>
            <person name="Klaenhammer T.R."/>
            <person name="Caufield P.W."/>
            <person name="Cui Y."/>
            <person name="Zhang H."/>
            <person name="O'Toole P.W."/>
        </authorList>
    </citation>
    <scope>NUCLEOTIDE SEQUENCE [LARGE SCALE GENOMIC DNA]</scope>
    <source>
        <strain evidence="2 3">DSM 20634</strain>
    </source>
</reference>
<organism evidence="2 3">
    <name type="scientific">Paucilactobacillus vaccinostercus DSM 20634</name>
    <dbReference type="NCBI Taxonomy" id="1423813"/>
    <lineage>
        <taxon>Bacteria</taxon>
        <taxon>Bacillati</taxon>
        <taxon>Bacillota</taxon>
        <taxon>Bacilli</taxon>
        <taxon>Lactobacillales</taxon>
        <taxon>Lactobacillaceae</taxon>
        <taxon>Paucilactobacillus</taxon>
    </lineage>
</organism>
<proteinExistence type="predicted"/>
<dbReference type="Proteomes" id="UP000051733">
    <property type="component" value="Unassembled WGS sequence"/>
</dbReference>